<proteinExistence type="predicted"/>
<name>A0A845UB44_9PROT</name>
<organism evidence="1">
    <name type="scientific">Acidithiobacillus ferrianus</name>
    <dbReference type="NCBI Taxonomy" id="2678518"/>
    <lineage>
        <taxon>Bacteria</taxon>
        <taxon>Pseudomonadati</taxon>
        <taxon>Pseudomonadota</taxon>
        <taxon>Acidithiobacillia</taxon>
        <taxon>Acidithiobacillales</taxon>
        <taxon>Acidithiobacillaceae</taxon>
        <taxon>Acidithiobacillus</taxon>
    </lineage>
</organism>
<evidence type="ECO:0000313" key="1">
    <source>
        <dbReference type="EMBL" id="NDU42987.1"/>
    </source>
</evidence>
<sequence length="276" mass="30269">MKRRKQVDNEKGGITRRKAMKRAVLGLGAGVVALSTSATGLAVGMDGETATLLIGGATTLEDLGSRLAAAPRWRNFKTVPMVLTSPDQWDSEALNAVLHYSGGPRQVWDNTVLEGPWLDLMRNAMNVQIWSFRHPNFLVVSATHGSAHLALYDDYIWEKYRFTKLTKGRQKTNTLILEPADAHTNPADFNDPDGVFSPHDNSITVLQRRGAVFLACHNAIWELTMGLHAKGDNPDHLTHPQMAAEFTNHLIPGAVLTPGIVGTLPELELAGFQYAK</sequence>
<dbReference type="AlphaFoldDB" id="A0A845UB44"/>
<comment type="caution">
    <text evidence="1">The sequence shown here is derived from an EMBL/GenBank/DDBJ whole genome shotgun (WGS) entry which is preliminary data.</text>
</comment>
<accession>A0A845UB44</accession>
<reference evidence="1" key="1">
    <citation type="submission" date="2019-11" db="EMBL/GenBank/DDBJ databases">
        <title>Acidithiobacillus ferrianus sp. nov.: a facultatively anaerobic and extremely acidophilic chemolithoautotroph.</title>
        <authorList>
            <person name="Norris P.R."/>
            <person name="Falagan C."/>
            <person name="Moya-Beltran A."/>
            <person name="Castro M."/>
            <person name="Quatrini R."/>
            <person name="Johnson D.B."/>
        </authorList>
    </citation>
    <scope>NUCLEOTIDE SEQUENCE [LARGE SCALE GENOMIC DNA]</scope>
    <source>
        <strain evidence="1">MG</strain>
    </source>
</reference>
<gene>
    <name evidence="1" type="ORF">GL267_10170</name>
</gene>
<protein>
    <submittedName>
        <fullName evidence="1">Transcriptional initiation protein Tat</fullName>
    </submittedName>
</protein>
<dbReference type="EMBL" id="WNJL01000035">
    <property type="protein sequence ID" value="NDU42987.1"/>
    <property type="molecule type" value="Genomic_DNA"/>
</dbReference>